<feature type="transmembrane region" description="Helical" evidence="13">
    <location>
        <begin position="21"/>
        <end position="41"/>
    </location>
</feature>
<dbReference type="AlphaFoldDB" id="A0A923LA61"/>
<evidence type="ECO:0000256" key="11">
    <source>
        <dbReference type="ARBA" id="ARBA00023136"/>
    </source>
</evidence>
<feature type="transmembrane region" description="Helical" evidence="13">
    <location>
        <begin position="204"/>
        <end position="223"/>
    </location>
</feature>
<dbReference type="RefSeq" id="WP_186872854.1">
    <property type="nucleotide sequence ID" value="NZ_JACOOR010000001.1"/>
</dbReference>
<dbReference type="PANTHER" id="PTHR43298">
    <property type="entry name" value="MULTIDRUG RESISTANCE PROTEIN NORM-RELATED"/>
    <property type="match status" value="1"/>
</dbReference>
<proteinExistence type="inferred from homology"/>
<dbReference type="InterPro" id="IPR048279">
    <property type="entry name" value="MdtK-like"/>
</dbReference>
<evidence type="ECO:0000313" key="15">
    <source>
        <dbReference type="Proteomes" id="UP000649345"/>
    </source>
</evidence>
<evidence type="ECO:0000256" key="4">
    <source>
        <dbReference type="ARBA" id="ARBA00020268"/>
    </source>
</evidence>
<evidence type="ECO:0000256" key="9">
    <source>
        <dbReference type="ARBA" id="ARBA00022989"/>
    </source>
</evidence>
<dbReference type="GO" id="GO:0006811">
    <property type="term" value="P:monoatomic ion transport"/>
    <property type="evidence" value="ECO:0007669"/>
    <property type="project" value="UniProtKB-KW"/>
</dbReference>
<keyword evidence="6" id="KW-0050">Antiport</keyword>
<accession>A0A923LA61</accession>
<dbReference type="EMBL" id="JACOOR010000001">
    <property type="protein sequence ID" value="MBC5658427.1"/>
    <property type="molecule type" value="Genomic_DNA"/>
</dbReference>
<comment type="subcellular location">
    <subcellularLocation>
        <location evidence="2">Cell membrane</location>
        <topology evidence="2">Multi-pass membrane protein</topology>
    </subcellularLocation>
</comment>
<feature type="transmembrane region" description="Helical" evidence="13">
    <location>
        <begin position="143"/>
        <end position="168"/>
    </location>
</feature>
<feature type="transmembrane region" description="Helical" evidence="13">
    <location>
        <begin position="350"/>
        <end position="372"/>
    </location>
</feature>
<evidence type="ECO:0000256" key="7">
    <source>
        <dbReference type="ARBA" id="ARBA00022475"/>
    </source>
</evidence>
<evidence type="ECO:0000313" key="14">
    <source>
        <dbReference type="EMBL" id="MBC5658427.1"/>
    </source>
</evidence>
<dbReference type="GO" id="GO:0015297">
    <property type="term" value="F:antiporter activity"/>
    <property type="evidence" value="ECO:0007669"/>
    <property type="project" value="UniProtKB-KW"/>
</dbReference>
<gene>
    <name evidence="14" type="ORF">H8S44_01330</name>
</gene>
<keyword evidence="11 13" id="KW-0472">Membrane</keyword>
<dbReference type="GO" id="GO:0005886">
    <property type="term" value="C:plasma membrane"/>
    <property type="evidence" value="ECO:0007669"/>
    <property type="project" value="UniProtKB-SubCell"/>
</dbReference>
<evidence type="ECO:0000256" key="12">
    <source>
        <dbReference type="ARBA" id="ARBA00031636"/>
    </source>
</evidence>
<evidence type="ECO:0000256" key="2">
    <source>
        <dbReference type="ARBA" id="ARBA00004651"/>
    </source>
</evidence>
<dbReference type="InterPro" id="IPR050222">
    <property type="entry name" value="MATE_MdtK"/>
</dbReference>
<feature type="transmembrane region" description="Helical" evidence="13">
    <location>
        <begin position="102"/>
        <end position="123"/>
    </location>
</feature>
<name>A0A923LA61_9FIRM</name>
<organism evidence="14 15">
    <name type="scientific">Anaerosacchariphilus hominis</name>
    <dbReference type="NCBI Taxonomy" id="2763017"/>
    <lineage>
        <taxon>Bacteria</taxon>
        <taxon>Bacillati</taxon>
        <taxon>Bacillota</taxon>
        <taxon>Clostridia</taxon>
        <taxon>Lachnospirales</taxon>
        <taxon>Lachnospiraceae</taxon>
        <taxon>Anaerosacchariphilus</taxon>
    </lineage>
</organism>
<dbReference type="NCBIfam" id="TIGR00797">
    <property type="entry name" value="matE"/>
    <property type="match status" value="1"/>
</dbReference>
<comment type="function">
    <text evidence="1">Multidrug efflux pump.</text>
</comment>
<keyword evidence="5" id="KW-0813">Transport</keyword>
<dbReference type="PANTHER" id="PTHR43298:SF2">
    <property type="entry name" value="FMN_FAD EXPORTER YEEO-RELATED"/>
    <property type="match status" value="1"/>
</dbReference>
<keyword evidence="8 13" id="KW-0812">Transmembrane</keyword>
<comment type="caution">
    <text evidence="14">The sequence shown here is derived from an EMBL/GenBank/DDBJ whole genome shotgun (WGS) entry which is preliminary data.</text>
</comment>
<feature type="transmembrane region" description="Helical" evidence="13">
    <location>
        <begin position="61"/>
        <end position="90"/>
    </location>
</feature>
<dbReference type="CDD" id="cd13138">
    <property type="entry name" value="MATE_yoeA_like"/>
    <property type="match status" value="1"/>
</dbReference>
<protein>
    <recommendedName>
        <fullName evidence="4">Probable multidrug resistance protein NorM</fullName>
    </recommendedName>
    <alternativeName>
        <fullName evidence="12">Multidrug-efflux transporter</fullName>
    </alternativeName>
</protein>
<dbReference type="Pfam" id="PF01554">
    <property type="entry name" value="MatE"/>
    <property type="match status" value="3"/>
</dbReference>
<keyword evidence="10" id="KW-0406">Ion transport</keyword>
<keyword evidence="7" id="KW-1003">Cell membrane</keyword>
<evidence type="ECO:0000256" key="8">
    <source>
        <dbReference type="ARBA" id="ARBA00022692"/>
    </source>
</evidence>
<reference evidence="14" key="1">
    <citation type="submission" date="2020-08" db="EMBL/GenBank/DDBJ databases">
        <title>Genome public.</title>
        <authorList>
            <person name="Liu C."/>
            <person name="Sun Q."/>
        </authorList>
    </citation>
    <scope>NUCLEOTIDE SEQUENCE</scope>
    <source>
        <strain evidence="14">NSJ-68</strain>
    </source>
</reference>
<evidence type="ECO:0000256" key="13">
    <source>
        <dbReference type="SAM" id="Phobius"/>
    </source>
</evidence>
<evidence type="ECO:0000256" key="10">
    <source>
        <dbReference type="ARBA" id="ARBA00023065"/>
    </source>
</evidence>
<keyword evidence="15" id="KW-1185">Reference proteome</keyword>
<dbReference type="GO" id="GO:0042910">
    <property type="term" value="F:xenobiotic transmembrane transporter activity"/>
    <property type="evidence" value="ECO:0007669"/>
    <property type="project" value="InterPro"/>
</dbReference>
<feature type="transmembrane region" description="Helical" evidence="13">
    <location>
        <begin position="392"/>
        <end position="409"/>
    </location>
</feature>
<dbReference type="InterPro" id="IPR002528">
    <property type="entry name" value="MATE_fam"/>
</dbReference>
<evidence type="ECO:0000256" key="3">
    <source>
        <dbReference type="ARBA" id="ARBA00010199"/>
    </source>
</evidence>
<feature type="transmembrane region" description="Helical" evidence="13">
    <location>
        <begin position="448"/>
        <end position="468"/>
    </location>
</feature>
<comment type="similarity">
    <text evidence="3">Belongs to the multi antimicrobial extrusion (MATE) (TC 2.A.66.1) family.</text>
</comment>
<dbReference type="Proteomes" id="UP000649345">
    <property type="component" value="Unassembled WGS sequence"/>
</dbReference>
<dbReference type="PIRSF" id="PIRSF006603">
    <property type="entry name" value="DinF"/>
    <property type="match status" value="1"/>
</dbReference>
<evidence type="ECO:0000256" key="6">
    <source>
        <dbReference type="ARBA" id="ARBA00022449"/>
    </source>
</evidence>
<evidence type="ECO:0000256" key="5">
    <source>
        <dbReference type="ARBA" id="ARBA00022448"/>
    </source>
</evidence>
<keyword evidence="9 13" id="KW-1133">Transmembrane helix</keyword>
<feature type="transmembrane region" description="Helical" evidence="13">
    <location>
        <begin position="175"/>
        <end position="198"/>
    </location>
</feature>
<evidence type="ECO:0000256" key="1">
    <source>
        <dbReference type="ARBA" id="ARBA00003408"/>
    </source>
</evidence>
<feature type="transmembrane region" description="Helical" evidence="13">
    <location>
        <begin position="421"/>
        <end position="442"/>
    </location>
</feature>
<sequence length="479" mass="51815">MKNRTSSRTRSREYLITDRPISAICAFSLPIMLGNLFQQFYTIADSVILGRFVSENALAAVGASGALTHVFICIAIGGGTGSAVLVGRWFGAREYGRMRLTVSTILLSFLNLSLFLSVVGFFLHRSLLELLRTPPELLPMAASYLQIYFLGLPFLFLYNVLSALFHALGRSRIPLYLLLFSSLLNITLDLTLVCGFHLGVAGAAWATLFSQGFSVLLSFLLFLQVLRSCTRDVVGPLPLFSPGEFQEICKVALPSIFQQSTVSIGTLLTQSVINPFGAQVLAGYSAASRVESLCIVPLSALGTAMSSYTAQNLGAALSAPGSVSRSGQPEPDPDSLDRAKKRVRQGYHASLRLTAGIAVLLCLFLEFFAPFLIRCFLGSEGTSAALSTGVGYLRFLGFFFALLGLKLCTDGILRGAADMGSFTLANLVNLTFRVAFAALTAPRLGPAYVWYAIPLGWLLNFLISWRAYRLGKWTPSSAP</sequence>